<reference evidence="2 3" key="1">
    <citation type="journal article" date="2012" name="Genome Biol.">
        <title>Genome and low-iron response of an oceanic diatom adapted to chronic iron limitation.</title>
        <authorList>
            <person name="Lommer M."/>
            <person name="Specht M."/>
            <person name="Roy A.S."/>
            <person name="Kraemer L."/>
            <person name="Andreson R."/>
            <person name="Gutowska M.A."/>
            <person name="Wolf J."/>
            <person name="Bergner S.V."/>
            <person name="Schilhabel M.B."/>
            <person name="Klostermeier U.C."/>
            <person name="Beiko R.G."/>
            <person name="Rosenstiel P."/>
            <person name="Hippler M."/>
            <person name="Laroche J."/>
        </authorList>
    </citation>
    <scope>NUCLEOTIDE SEQUENCE [LARGE SCALE GENOMIC DNA]</scope>
    <source>
        <strain evidence="2 3">CCMP1005</strain>
    </source>
</reference>
<accession>K0RPF7</accession>
<feature type="compositionally biased region" description="Basic and acidic residues" evidence="1">
    <location>
        <begin position="127"/>
        <end position="138"/>
    </location>
</feature>
<comment type="caution">
    <text evidence="2">The sequence shown here is derived from an EMBL/GenBank/DDBJ whole genome shotgun (WGS) entry which is preliminary data.</text>
</comment>
<name>K0RPF7_THAOC</name>
<feature type="region of interest" description="Disordered" evidence="1">
    <location>
        <begin position="27"/>
        <end position="138"/>
    </location>
</feature>
<sequence>MNGGRAGSGGHGGSSRYVKYIPIARRPAANAGGIARTPNTLQQRTEPTESEPQPLLQQQPAAIRRRPNPNALDGEHDDAGAMDFAAGDEEISSDEDEETDRSGADALAPVPASSPASTEDGTMDIDPEPRPDPLTKDT</sequence>
<keyword evidence="3" id="KW-1185">Reference proteome</keyword>
<evidence type="ECO:0000313" key="3">
    <source>
        <dbReference type="Proteomes" id="UP000266841"/>
    </source>
</evidence>
<gene>
    <name evidence="2" type="ORF">THAOC_25314</name>
</gene>
<dbReference type="Proteomes" id="UP000266841">
    <property type="component" value="Unassembled WGS sequence"/>
</dbReference>
<dbReference type="AlphaFoldDB" id="K0RPF7"/>
<organism evidence="2 3">
    <name type="scientific">Thalassiosira oceanica</name>
    <name type="common">Marine diatom</name>
    <dbReference type="NCBI Taxonomy" id="159749"/>
    <lineage>
        <taxon>Eukaryota</taxon>
        <taxon>Sar</taxon>
        <taxon>Stramenopiles</taxon>
        <taxon>Ochrophyta</taxon>
        <taxon>Bacillariophyta</taxon>
        <taxon>Coscinodiscophyceae</taxon>
        <taxon>Thalassiosirophycidae</taxon>
        <taxon>Thalassiosirales</taxon>
        <taxon>Thalassiosiraceae</taxon>
        <taxon>Thalassiosira</taxon>
    </lineage>
</organism>
<feature type="compositionally biased region" description="Acidic residues" evidence="1">
    <location>
        <begin position="86"/>
        <end position="99"/>
    </location>
</feature>
<evidence type="ECO:0000256" key="1">
    <source>
        <dbReference type="SAM" id="MobiDB-lite"/>
    </source>
</evidence>
<dbReference type="EMBL" id="AGNL01034902">
    <property type="protein sequence ID" value="EJK55005.1"/>
    <property type="molecule type" value="Genomic_DNA"/>
</dbReference>
<proteinExistence type="predicted"/>
<protein>
    <submittedName>
        <fullName evidence="2">Uncharacterized protein</fullName>
    </submittedName>
</protein>
<feature type="compositionally biased region" description="Low complexity" evidence="1">
    <location>
        <begin position="104"/>
        <end position="117"/>
    </location>
</feature>
<feature type="compositionally biased region" description="Low complexity" evidence="1">
    <location>
        <begin position="50"/>
        <end position="60"/>
    </location>
</feature>
<evidence type="ECO:0000313" key="2">
    <source>
        <dbReference type="EMBL" id="EJK55005.1"/>
    </source>
</evidence>
<feature type="non-terminal residue" evidence="2">
    <location>
        <position position="138"/>
    </location>
</feature>